<dbReference type="EMBL" id="CM009294">
    <property type="protein sequence ID" value="PNT37997.1"/>
    <property type="molecule type" value="Genomic_DNA"/>
</dbReference>
<name>B9H8F8_POPTR</name>
<keyword evidence="3" id="KW-1185">Reference proteome</keyword>
<accession>B9H8F8</accession>
<dbReference type="AlphaFoldDB" id="B9H8F8"/>
<evidence type="ECO:0000313" key="2">
    <source>
        <dbReference type="EMBL" id="PNT37997.1"/>
    </source>
</evidence>
<dbReference type="HOGENOM" id="CLU_2444973_0_0_1"/>
<feature type="transmembrane region" description="Helical" evidence="1">
    <location>
        <begin position="24"/>
        <end position="47"/>
    </location>
</feature>
<proteinExistence type="predicted"/>
<evidence type="ECO:0000313" key="3">
    <source>
        <dbReference type="Proteomes" id="UP000006729"/>
    </source>
</evidence>
<dbReference type="InParanoid" id="B9H8F8"/>
<evidence type="ECO:0000256" key="1">
    <source>
        <dbReference type="SAM" id="Phobius"/>
    </source>
</evidence>
<protein>
    <submittedName>
        <fullName evidence="2">Uncharacterized protein</fullName>
    </submittedName>
</protein>
<dbReference type="Proteomes" id="UP000006729">
    <property type="component" value="Chromosome 5"/>
</dbReference>
<gene>
    <name evidence="2" type="ORF">POPTR_005G217100</name>
</gene>
<keyword evidence="1" id="KW-0812">Transmembrane</keyword>
<keyword evidence="1" id="KW-1133">Transmembrane helix</keyword>
<reference evidence="2 3" key="1">
    <citation type="journal article" date="2006" name="Science">
        <title>The genome of black cottonwood, Populus trichocarpa (Torr. &amp; Gray).</title>
        <authorList>
            <person name="Tuskan G.A."/>
            <person name="Difazio S."/>
            <person name="Jansson S."/>
            <person name="Bohlmann J."/>
            <person name="Grigoriev I."/>
            <person name="Hellsten U."/>
            <person name="Putnam N."/>
            <person name="Ralph S."/>
            <person name="Rombauts S."/>
            <person name="Salamov A."/>
            <person name="Schein J."/>
            <person name="Sterck L."/>
            <person name="Aerts A."/>
            <person name="Bhalerao R.R."/>
            <person name="Bhalerao R.P."/>
            <person name="Blaudez D."/>
            <person name="Boerjan W."/>
            <person name="Brun A."/>
            <person name="Brunner A."/>
            <person name="Busov V."/>
            <person name="Campbell M."/>
            <person name="Carlson J."/>
            <person name="Chalot M."/>
            <person name="Chapman J."/>
            <person name="Chen G.L."/>
            <person name="Cooper D."/>
            <person name="Coutinho P.M."/>
            <person name="Couturier J."/>
            <person name="Covert S."/>
            <person name="Cronk Q."/>
            <person name="Cunningham R."/>
            <person name="Davis J."/>
            <person name="Degroeve S."/>
            <person name="Dejardin A."/>
            <person name="Depamphilis C."/>
            <person name="Detter J."/>
            <person name="Dirks B."/>
            <person name="Dubchak I."/>
            <person name="Duplessis S."/>
            <person name="Ehlting J."/>
            <person name="Ellis B."/>
            <person name="Gendler K."/>
            <person name="Goodstein D."/>
            <person name="Gribskov M."/>
            <person name="Grimwood J."/>
            <person name="Groover A."/>
            <person name="Gunter L."/>
            <person name="Hamberger B."/>
            <person name="Heinze B."/>
            <person name="Helariutta Y."/>
            <person name="Henrissat B."/>
            <person name="Holligan D."/>
            <person name="Holt R."/>
            <person name="Huang W."/>
            <person name="Islam-Faridi N."/>
            <person name="Jones S."/>
            <person name="Jones-Rhoades M."/>
            <person name="Jorgensen R."/>
            <person name="Joshi C."/>
            <person name="Kangasjarvi J."/>
            <person name="Karlsson J."/>
            <person name="Kelleher C."/>
            <person name="Kirkpatrick R."/>
            <person name="Kirst M."/>
            <person name="Kohler A."/>
            <person name="Kalluri U."/>
            <person name="Larimer F."/>
            <person name="Leebens-Mack J."/>
            <person name="Leple J.C."/>
            <person name="Locascio P."/>
            <person name="Lou Y."/>
            <person name="Lucas S."/>
            <person name="Martin F."/>
            <person name="Montanini B."/>
            <person name="Napoli C."/>
            <person name="Nelson D.R."/>
            <person name="Nelson C."/>
            <person name="Nieminen K."/>
            <person name="Nilsson O."/>
            <person name="Pereda V."/>
            <person name="Peter G."/>
            <person name="Philippe R."/>
            <person name="Pilate G."/>
            <person name="Poliakov A."/>
            <person name="Razumovskaya J."/>
            <person name="Richardson P."/>
            <person name="Rinaldi C."/>
            <person name="Ritland K."/>
            <person name="Rouze P."/>
            <person name="Ryaboy D."/>
            <person name="Schmutz J."/>
            <person name="Schrader J."/>
            <person name="Segerman B."/>
            <person name="Shin H."/>
            <person name="Siddiqui A."/>
            <person name="Sterky F."/>
            <person name="Terry A."/>
            <person name="Tsai C.J."/>
            <person name="Uberbacher E."/>
            <person name="Unneberg P."/>
            <person name="Vahala J."/>
            <person name="Wall K."/>
            <person name="Wessler S."/>
            <person name="Yang G."/>
            <person name="Yin T."/>
            <person name="Douglas C."/>
            <person name="Marra M."/>
            <person name="Sandberg G."/>
            <person name="Van de Peer Y."/>
            <person name="Rokhsar D."/>
        </authorList>
    </citation>
    <scope>NUCLEOTIDE SEQUENCE [LARGE SCALE GENOMIC DNA]</scope>
    <source>
        <strain evidence="3">cv. Nisqually</strain>
    </source>
</reference>
<keyword evidence="1" id="KW-0472">Membrane</keyword>
<sequence>MWQQTSRVGFFSLLHGAGTSFLKWSLILLCLICFSLPSTLAFSVCFWKHKYTELRNFSCSGKISSNGSHMHCVVISTLPALNYHLGRNFS</sequence>
<organism evidence="2 3">
    <name type="scientific">Populus trichocarpa</name>
    <name type="common">Western balsam poplar</name>
    <name type="synonym">Populus balsamifera subsp. trichocarpa</name>
    <dbReference type="NCBI Taxonomy" id="3694"/>
    <lineage>
        <taxon>Eukaryota</taxon>
        <taxon>Viridiplantae</taxon>
        <taxon>Streptophyta</taxon>
        <taxon>Embryophyta</taxon>
        <taxon>Tracheophyta</taxon>
        <taxon>Spermatophyta</taxon>
        <taxon>Magnoliopsida</taxon>
        <taxon>eudicotyledons</taxon>
        <taxon>Gunneridae</taxon>
        <taxon>Pentapetalae</taxon>
        <taxon>rosids</taxon>
        <taxon>fabids</taxon>
        <taxon>Malpighiales</taxon>
        <taxon>Salicaceae</taxon>
        <taxon>Saliceae</taxon>
        <taxon>Populus</taxon>
    </lineage>
</organism>